<name>A0A1G2E6J5_9BACT</name>
<protein>
    <submittedName>
        <fullName evidence="1">Uncharacterized protein</fullName>
    </submittedName>
</protein>
<accession>A0A1G2E6J5</accession>
<reference evidence="1 2" key="1">
    <citation type="journal article" date="2016" name="Nat. Commun.">
        <title>Thousands of microbial genomes shed light on interconnected biogeochemical processes in an aquifer system.</title>
        <authorList>
            <person name="Anantharaman K."/>
            <person name="Brown C.T."/>
            <person name="Hug L.A."/>
            <person name="Sharon I."/>
            <person name="Castelle C.J."/>
            <person name="Probst A.J."/>
            <person name="Thomas B.C."/>
            <person name="Singh A."/>
            <person name="Wilkins M.J."/>
            <person name="Karaoz U."/>
            <person name="Brodie E.L."/>
            <person name="Williams K.H."/>
            <person name="Hubbard S.S."/>
            <person name="Banfield J.F."/>
        </authorList>
    </citation>
    <scope>NUCLEOTIDE SEQUENCE [LARGE SCALE GENOMIC DNA]</scope>
</reference>
<dbReference type="STRING" id="1801668.A3D46_02660"/>
<sequence>MAGAIAKIKKNEADWVHALNSCPDLKERYKKFAELVPEASDWPRIVVRELIFQIHCAFGVDFGICEHYFVDDHRQYCRYGDVRQECECFVPQPFCVFRDRDGQPKYPELMPARRS</sequence>
<gene>
    <name evidence="1" type="ORF">A3D46_02660</name>
</gene>
<comment type="caution">
    <text evidence="1">The sequence shown here is derived from an EMBL/GenBank/DDBJ whole genome shotgun (WGS) entry which is preliminary data.</text>
</comment>
<dbReference type="EMBL" id="MHMD01000024">
    <property type="protein sequence ID" value="OGZ21395.1"/>
    <property type="molecule type" value="Genomic_DNA"/>
</dbReference>
<proteinExistence type="predicted"/>
<dbReference type="Proteomes" id="UP000178703">
    <property type="component" value="Unassembled WGS sequence"/>
</dbReference>
<organism evidence="1 2">
    <name type="scientific">Candidatus Nealsonbacteria bacterium RIFCSPHIGHO2_02_FULL_43_13</name>
    <dbReference type="NCBI Taxonomy" id="1801668"/>
    <lineage>
        <taxon>Bacteria</taxon>
        <taxon>Candidatus Nealsoniibacteriota</taxon>
    </lineage>
</organism>
<dbReference type="AlphaFoldDB" id="A0A1G2E6J5"/>
<evidence type="ECO:0000313" key="2">
    <source>
        <dbReference type="Proteomes" id="UP000178703"/>
    </source>
</evidence>
<evidence type="ECO:0000313" key="1">
    <source>
        <dbReference type="EMBL" id="OGZ21395.1"/>
    </source>
</evidence>